<accession>X1MPE7</accession>
<feature type="non-terminal residue" evidence="1">
    <location>
        <position position="55"/>
    </location>
</feature>
<comment type="caution">
    <text evidence="1">The sequence shown here is derived from an EMBL/GenBank/DDBJ whole genome shotgun (WGS) entry which is preliminary data.</text>
</comment>
<name>X1MPE7_9ZZZZ</name>
<organism evidence="1">
    <name type="scientific">marine sediment metagenome</name>
    <dbReference type="NCBI Taxonomy" id="412755"/>
    <lineage>
        <taxon>unclassified sequences</taxon>
        <taxon>metagenomes</taxon>
        <taxon>ecological metagenomes</taxon>
    </lineage>
</organism>
<gene>
    <name evidence="1" type="ORF">S06H3_23535</name>
</gene>
<protein>
    <submittedName>
        <fullName evidence="1">Uncharacterized protein</fullName>
    </submittedName>
</protein>
<proteinExistence type="predicted"/>
<sequence length="55" mass="6028">MLISEQKPLEEILSYLDGERNIFLIGCKGCAEGCESGGEKQVLEMKHALEGQSKS</sequence>
<dbReference type="EMBL" id="BARV01012813">
    <property type="protein sequence ID" value="GAI08264.1"/>
    <property type="molecule type" value="Genomic_DNA"/>
</dbReference>
<dbReference type="AlphaFoldDB" id="X1MPE7"/>
<reference evidence="1" key="1">
    <citation type="journal article" date="2014" name="Front. Microbiol.">
        <title>High frequency of phylogenetically diverse reductive dehalogenase-homologous genes in deep subseafloor sedimentary metagenomes.</title>
        <authorList>
            <person name="Kawai M."/>
            <person name="Futagami T."/>
            <person name="Toyoda A."/>
            <person name="Takaki Y."/>
            <person name="Nishi S."/>
            <person name="Hori S."/>
            <person name="Arai W."/>
            <person name="Tsubouchi T."/>
            <person name="Morono Y."/>
            <person name="Uchiyama I."/>
            <person name="Ito T."/>
            <person name="Fujiyama A."/>
            <person name="Inagaki F."/>
            <person name="Takami H."/>
        </authorList>
    </citation>
    <scope>NUCLEOTIDE SEQUENCE</scope>
    <source>
        <strain evidence="1">Expedition CK06-06</strain>
    </source>
</reference>
<evidence type="ECO:0000313" key="1">
    <source>
        <dbReference type="EMBL" id="GAI08264.1"/>
    </source>
</evidence>